<feature type="non-terminal residue" evidence="2">
    <location>
        <position position="164"/>
    </location>
</feature>
<feature type="transmembrane region" description="Helical" evidence="1">
    <location>
        <begin position="6"/>
        <end position="24"/>
    </location>
</feature>
<keyword evidence="1" id="KW-0472">Membrane</keyword>
<gene>
    <name evidence="2" type="ORF">EGK_17333</name>
</gene>
<feature type="non-terminal residue" evidence="2">
    <location>
        <position position="1"/>
    </location>
</feature>
<evidence type="ECO:0000313" key="2">
    <source>
        <dbReference type="EMBL" id="EHH27188.1"/>
    </source>
</evidence>
<dbReference type="Proteomes" id="UP000013456">
    <property type="component" value="Chromosome 7"/>
</dbReference>
<feature type="transmembrane region" description="Helical" evidence="1">
    <location>
        <begin position="78"/>
        <end position="98"/>
    </location>
</feature>
<dbReference type="AlphaFoldDB" id="G7MWL3"/>
<name>G7MWL3_MACMU</name>
<sequence>VYPFGIFFFPFFFLSSRTHVSIYFSENMLVKILHAVVSLEMSLFCLLVSGVFSFLPFFLPSFLPLPFSLSFFPSSLPFFLFFLSFSLYFFFFLFSFFLSTYFLSFFFSFSIIYDTVFWFFVVVLLVVIFETAFHSCCPGWSAVAQSRLTATSTSWVQAILLPQP</sequence>
<protein>
    <submittedName>
        <fullName evidence="2">Uncharacterized protein</fullName>
    </submittedName>
</protein>
<feature type="transmembrane region" description="Helical" evidence="1">
    <location>
        <begin position="36"/>
        <end position="58"/>
    </location>
</feature>
<feature type="transmembrane region" description="Helical" evidence="1">
    <location>
        <begin position="105"/>
        <end position="129"/>
    </location>
</feature>
<evidence type="ECO:0000256" key="1">
    <source>
        <dbReference type="SAM" id="Phobius"/>
    </source>
</evidence>
<dbReference type="EMBL" id="CM001259">
    <property type="protein sequence ID" value="EHH27188.1"/>
    <property type="molecule type" value="Genomic_DNA"/>
</dbReference>
<proteinExistence type="predicted"/>
<reference evidence="2" key="1">
    <citation type="journal article" date="2011" name="Nat. Biotechnol.">
        <title>Genome sequencing and comparison of two nonhuman primate animal models, the cynomolgus and Chinese rhesus macaques.</title>
        <authorList>
            <person name="Yan G."/>
            <person name="Zhang G."/>
            <person name="Fang X."/>
            <person name="Zhang Y."/>
            <person name="Li C."/>
            <person name="Ling F."/>
            <person name="Cooper D.N."/>
            <person name="Li Q."/>
            <person name="Li Y."/>
            <person name="van Gool A.J."/>
            <person name="Du H."/>
            <person name="Chen J."/>
            <person name="Chen R."/>
            <person name="Zhang P."/>
            <person name="Huang Z."/>
            <person name="Thompson J.R."/>
            <person name="Meng Y."/>
            <person name="Bai Y."/>
            <person name="Wang J."/>
            <person name="Zhuo M."/>
            <person name="Wang T."/>
            <person name="Huang Y."/>
            <person name="Wei L."/>
            <person name="Li J."/>
            <person name="Wang Z."/>
            <person name="Hu H."/>
            <person name="Yang P."/>
            <person name="Le L."/>
            <person name="Stenson P.D."/>
            <person name="Li B."/>
            <person name="Liu X."/>
            <person name="Ball E.V."/>
            <person name="An N."/>
            <person name="Huang Q."/>
            <person name="Zhang Y."/>
            <person name="Fan W."/>
            <person name="Zhang X."/>
            <person name="Li Y."/>
            <person name="Wang W."/>
            <person name="Katze M.G."/>
            <person name="Su B."/>
            <person name="Nielsen R."/>
            <person name="Yang H."/>
            <person name="Wang J."/>
            <person name="Wang X."/>
            <person name="Wang J."/>
        </authorList>
    </citation>
    <scope>NUCLEOTIDE SEQUENCE [LARGE SCALE GENOMIC DNA]</scope>
    <source>
        <strain evidence="2">CR-5</strain>
    </source>
</reference>
<keyword evidence="1" id="KW-0812">Transmembrane</keyword>
<accession>G7MWL3</accession>
<keyword evidence="1" id="KW-1133">Transmembrane helix</keyword>
<organism evidence="2">
    <name type="scientific">Macaca mulatta</name>
    <name type="common">Rhesus macaque</name>
    <dbReference type="NCBI Taxonomy" id="9544"/>
    <lineage>
        <taxon>Eukaryota</taxon>
        <taxon>Metazoa</taxon>
        <taxon>Chordata</taxon>
        <taxon>Craniata</taxon>
        <taxon>Vertebrata</taxon>
        <taxon>Euteleostomi</taxon>
        <taxon>Mammalia</taxon>
        <taxon>Eutheria</taxon>
        <taxon>Euarchontoglires</taxon>
        <taxon>Primates</taxon>
        <taxon>Haplorrhini</taxon>
        <taxon>Catarrhini</taxon>
        <taxon>Cercopithecidae</taxon>
        <taxon>Cercopithecinae</taxon>
        <taxon>Macaca</taxon>
    </lineage>
</organism>